<reference evidence="1 2" key="1">
    <citation type="journal article" date="2018" name="Sci. Rep.">
        <title>Genomic signatures of local adaptation to the degree of environmental predictability in rotifers.</title>
        <authorList>
            <person name="Franch-Gras L."/>
            <person name="Hahn C."/>
            <person name="Garcia-Roger E.M."/>
            <person name="Carmona M.J."/>
            <person name="Serra M."/>
            <person name="Gomez A."/>
        </authorList>
    </citation>
    <scope>NUCLEOTIDE SEQUENCE [LARGE SCALE GENOMIC DNA]</scope>
    <source>
        <strain evidence="1">HYR1</strain>
    </source>
</reference>
<gene>
    <name evidence="1" type="ORF">BpHYR1_011819</name>
</gene>
<protein>
    <submittedName>
        <fullName evidence="1">Uncharacterized protein</fullName>
    </submittedName>
</protein>
<name>A0A3M7RW84_BRAPC</name>
<evidence type="ECO:0000313" key="2">
    <source>
        <dbReference type="Proteomes" id="UP000276133"/>
    </source>
</evidence>
<dbReference type="AlphaFoldDB" id="A0A3M7RW84"/>
<dbReference type="OrthoDB" id="10200887at2759"/>
<dbReference type="EMBL" id="REGN01002500">
    <property type="protein sequence ID" value="RNA27742.1"/>
    <property type="molecule type" value="Genomic_DNA"/>
</dbReference>
<evidence type="ECO:0000313" key="1">
    <source>
        <dbReference type="EMBL" id="RNA27742.1"/>
    </source>
</evidence>
<sequence>MAFESFSQDNLHLKIEDHFDNLKNKIDLHVEELIKKINDLRIDMIEKIDQKRKEFIEDINNVGFQQFNKEKFSEEIDNISDIPEKLDIEDNYLSNIEKIENKIRKYFGSA</sequence>
<dbReference type="Proteomes" id="UP000276133">
    <property type="component" value="Unassembled WGS sequence"/>
</dbReference>
<keyword evidence="2" id="KW-1185">Reference proteome</keyword>
<comment type="caution">
    <text evidence="1">The sequence shown here is derived from an EMBL/GenBank/DDBJ whole genome shotgun (WGS) entry which is preliminary data.</text>
</comment>
<proteinExistence type="predicted"/>
<organism evidence="1 2">
    <name type="scientific">Brachionus plicatilis</name>
    <name type="common">Marine rotifer</name>
    <name type="synonym">Brachionus muelleri</name>
    <dbReference type="NCBI Taxonomy" id="10195"/>
    <lineage>
        <taxon>Eukaryota</taxon>
        <taxon>Metazoa</taxon>
        <taxon>Spiralia</taxon>
        <taxon>Gnathifera</taxon>
        <taxon>Rotifera</taxon>
        <taxon>Eurotatoria</taxon>
        <taxon>Monogononta</taxon>
        <taxon>Pseudotrocha</taxon>
        <taxon>Ploima</taxon>
        <taxon>Brachionidae</taxon>
        <taxon>Brachionus</taxon>
    </lineage>
</organism>
<accession>A0A3M7RW84</accession>